<evidence type="ECO:0000256" key="1">
    <source>
        <dbReference type="SAM" id="MobiDB-lite"/>
    </source>
</evidence>
<dbReference type="Proteomes" id="UP000324632">
    <property type="component" value="Chromosome 14"/>
</dbReference>
<proteinExistence type="predicted"/>
<dbReference type="EMBL" id="SOYY01000014">
    <property type="protein sequence ID" value="KAA0711882.1"/>
    <property type="molecule type" value="Genomic_DNA"/>
</dbReference>
<dbReference type="Gene3D" id="2.60.40.10">
    <property type="entry name" value="Immunoglobulins"/>
    <property type="match status" value="3"/>
</dbReference>
<dbReference type="AlphaFoldDB" id="A0A5A9NPG8"/>
<comment type="caution">
    <text evidence="4">The sequence shown here is derived from an EMBL/GenBank/DDBJ whole genome shotgun (WGS) entry which is preliminary data.</text>
</comment>
<evidence type="ECO:0000259" key="3">
    <source>
        <dbReference type="SMART" id="SM00409"/>
    </source>
</evidence>
<keyword evidence="2" id="KW-0472">Membrane</keyword>
<dbReference type="Pfam" id="PF07686">
    <property type="entry name" value="V-set"/>
    <property type="match status" value="3"/>
</dbReference>
<evidence type="ECO:0000313" key="4">
    <source>
        <dbReference type="EMBL" id="KAA0711882.1"/>
    </source>
</evidence>
<organism evidence="4 5">
    <name type="scientific">Triplophysa tibetana</name>
    <dbReference type="NCBI Taxonomy" id="1572043"/>
    <lineage>
        <taxon>Eukaryota</taxon>
        <taxon>Metazoa</taxon>
        <taxon>Chordata</taxon>
        <taxon>Craniata</taxon>
        <taxon>Vertebrata</taxon>
        <taxon>Euteleostomi</taxon>
        <taxon>Actinopterygii</taxon>
        <taxon>Neopterygii</taxon>
        <taxon>Teleostei</taxon>
        <taxon>Ostariophysi</taxon>
        <taxon>Cypriniformes</taxon>
        <taxon>Nemacheilidae</taxon>
        <taxon>Triplophysa</taxon>
    </lineage>
</organism>
<sequence length="365" mass="41170">MEGDSVTLHTDLTDIQRDDVIEWTFEDEQVLIALITRAADEISLSNGSNGQFYGSLKLNDQNGDLTITNIRSEHTGVYHLDITREKTTTKTFSVGVFGDTGGVKQVSVMEGDSVTLNNDLNDVQKDEVLFWSSDISIAEIDKTTQNVLTYDDADRRFKNRMQINNQTGSLTIQNISITDSGLYNLEIRGSRHTLLTTFIITVCDAERTVEVNKGEPVILNAGVGSQKYNQLLWKFEAERTFLAQLDKTGQIKLTNHEGFKDRLDLDHQTGDLTIRDVGTEHSGVYHLEINSNRHSLFKKFKLTVHARHYLAICAAVIPPLLLILVLLIYKLRQGQEKKQTSKRREMSPNQDCTAPVEQMDLSHSQ</sequence>
<accession>A0A5A9NPG8</accession>
<feature type="domain" description="Immunoglobulin" evidence="3">
    <location>
        <begin position="1"/>
        <end position="97"/>
    </location>
</feature>
<dbReference type="InterPro" id="IPR013783">
    <property type="entry name" value="Ig-like_fold"/>
</dbReference>
<feature type="compositionally biased region" description="Basic and acidic residues" evidence="1">
    <location>
        <begin position="337"/>
        <end position="346"/>
    </location>
</feature>
<reference evidence="4 5" key="1">
    <citation type="journal article" date="2019" name="Mol. Ecol. Resour.">
        <title>Chromosome-level genome assembly of Triplophysa tibetana, a fish adapted to the harsh high-altitude environment of the Tibetan Plateau.</title>
        <authorList>
            <person name="Yang X."/>
            <person name="Liu H."/>
            <person name="Ma Z."/>
            <person name="Zou Y."/>
            <person name="Zou M."/>
            <person name="Mao Y."/>
            <person name="Li X."/>
            <person name="Wang H."/>
            <person name="Chen T."/>
            <person name="Wang W."/>
            <person name="Yang R."/>
        </authorList>
    </citation>
    <scope>NUCLEOTIDE SEQUENCE [LARGE SCALE GENOMIC DNA]</scope>
    <source>
        <strain evidence="4">TTIB1903HZAU</strain>
        <tissue evidence="4">Muscle</tissue>
    </source>
</reference>
<dbReference type="SMART" id="SM00409">
    <property type="entry name" value="IG"/>
    <property type="match status" value="3"/>
</dbReference>
<feature type="region of interest" description="Disordered" evidence="1">
    <location>
        <begin position="337"/>
        <end position="365"/>
    </location>
</feature>
<dbReference type="InterPro" id="IPR013106">
    <property type="entry name" value="Ig_V-set"/>
</dbReference>
<gene>
    <name evidence="4" type="ORF">E1301_Tti013486</name>
</gene>
<feature type="transmembrane region" description="Helical" evidence="2">
    <location>
        <begin position="309"/>
        <end position="329"/>
    </location>
</feature>
<keyword evidence="5" id="KW-1185">Reference proteome</keyword>
<keyword evidence="2" id="KW-1133">Transmembrane helix</keyword>
<dbReference type="InterPro" id="IPR003599">
    <property type="entry name" value="Ig_sub"/>
</dbReference>
<dbReference type="SUPFAM" id="SSF48726">
    <property type="entry name" value="Immunoglobulin"/>
    <property type="match status" value="3"/>
</dbReference>
<dbReference type="PANTHER" id="PTHR21063">
    <property type="entry name" value="LFA-3"/>
    <property type="match status" value="1"/>
</dbReference>
<evidence type="ECO:0000256" key="2">
    <source>
        <dbReference type="SAM" id="Phobius"/>
    </source>
</evidence>
<feature type="domain" description="Immunoglobulin" evidence="3">
    <location>
        <begin position="103"/>
        <end position="198"/>
    </location>
</feature>
<feature type="domain" description="Immunoglobulin" evidence="3">
    <location>
        <begin position="206"/>
        <end position="305"/>
    </location>
</feature>
<dbReference type="PANTHER" id="PTHR21063:SF4">
    <property type="entry name" value="CD48 ANTIGEN-RELATED"/>
    <property type="match status" value="1"/>
</dbReference>
<name>A0A5A9NPG8_9TELE</name>
<protein>
    <recommendedName>
        <fullName evidence="3">Immunoglobulin domain-containing protein</fullName>
    </recommendedName>
</protein>
<keyword evidence="2" id="KW-0812">Transmembrane</keyword>
<dbReference type="InterPro" id="IPR036179">
    <property type="entry name" value="Ig-like_dom_sf"/>
</dbReference>
<evidence type="ECO:0000313" key="5">
    <source>
        <dbReference type="Proteomes" id="UP000324632"/>
    </source>
</evidence>